<dbReference type="PROSITE" id="PS01152">
    <property type="entry name" value="HESB"/>
    <property type="match status" value="1"/>
</dbReference>
<name>A0A917F630_9PROT</name>
<dbReference type="GO" id="GO:0005506">
    <property type="term" value="F:iron ion binding"/>
    <property type="evidence" value="ECO:0007669"/>
    <property type="project" value="TreeGrafter"/>
</dbReference>
<protein>
    <submittedName>
        <fullName evidence="4">Iron-sulfur cluster insertion protein ErpA</fullName>
    </submittedName>
</protein>
<feature type="domain" description="Core" evidence="3">
    <location>
        <begin position="5"/>
        <end position="105"/>
    </location>
</feature>
<gene>
    <name evidence="4" type="primary">erpA</name>
    <name evidence="4" type="ORF">GCM10011332_01040</name>
</gene>
<dbReference type="RefSeq" id="WP_188659913.1">
    <property type="nucleotide sequence ID" value="NZ_BMHV01000001.1"/>
</dbReference>
<dbReference type="GO" id="GO:1990229">
    <property type="term" value="C:iron-sulfur cluster assembly complex"/>
    <property type="evidence" value="ECO:0007669"/>
    <property type="project" value="UniProtKB-ARBA"/>
</dbReference>
<dbReference type="InterPro" id="IPR035903">
    <property type="entry name" value="HesB-like_dom_sf"/>
</dbReference>
<accession>A0A917F630</accession>
<proteinExistence type="predicted"/>
<dbReference type="InterPro" id="IPR000361">
    <property type="entry name" value="ATAP_core_dom"/>
</dbReference>
<dbReference type="Gene3D" id="2.60.300.12">
    <property type="entry name" value="HesB-like domain"/>
    <property type="match status" value="1"/>
</dbReference>
<keyword evidence="2" id="KW-0408">Iron</keyword>
<dbReference type="Pfam" id="PF01521">
    <property type="entry name" value="Fe-S_biosyn"/>
    <property type="match status" value="1"/>
</dbReference>
<evidence type="ECO:0000313" key="5">
    <source>
        <dbReference type="Proteomes" id="UP000632498"/>
    </source>
</evidence>
<organism evidence="4 5">
    <name type="scientific">Terasakiella brassicae</name>
    <dbReference type="NCBI Taxonomy" id="1634917"/>
    <lineage>
        <taxon>Bacteria</taxon>
        <taxon>Pseudomonadati</taxon>
        <taxon>Pseudomonadota</taxon>
        <taxon>Alphaproteobacteria</taxon>
        <taxon>Rhodospirillales</taxon>
        <taxon>Terasakiellaceae</taxon>
        <taxon>Terasakiella</taxon>
    </lineage>
</organism>
<evidence type="ECO:0000259" key="3">
    <source>
        <dbReference type="Pfam" id="PF01521"/>
    </source>
</evidence>
<comment type="caution">
    <text evidence="4">The sequence shown here is derived from an EMBL/GenBank/DDBJ whole genome shotgun (WGS) entry which is preliminary data.</text>
</comment>
<keyword evidence="5" id="KW-1185">Reference proteome</keyword>
<dbReference type="PANTHER" id="PTHR43011:SF1">
    <property type="entry name" value="IRON-SULFUR CLUSTER ASSEMBLY 2 HOMOLOG, MITOCHONDRIAL"/>
    <property type="match status" value="1"/>
</dbReference>
<dbReference type="GO" id="GO:0051539">
    <property type="term" value="F:4 iron, 4 sulfur cluster binding"/>
    <property type="evidence" value="ECO:0007669"/>
    <property type="project" value="TreeGrafter"/>
</dbReference>
<evidence type="ECO:0000313" key="4">
    <source>
        <dbReference type="EMBL" id="GGF51634.1"/>
    </source>
</evidence>
<keyword evidence="1" id="KW-0479">Metal-binding</keyword>
<dbReference type="EMBL" id="BMHV01000001">
    <property type="protein sequence ID" value="GGF51634.1"/>
    <property type="molecule type" value="Genomic_DNA"/>
</dbReference>
<dbReference type="InterPro" id="IPR017870">
    <property type="entry name" value="FeS_cluster_insertion_CS"/>
</dbReference>
<dbReference type="NCBIfam" id="NF010147">
    <property type="entry name" value="PRK13623.1"/>
    <property type="match status" value="1"/>
</dbReference>
<dbReference type="FunFam" id="2.60.300.12:FF:000006">
    <property type="entry name" value="Iron-sulfur cluster assembly 2 mitochondrial"/>
    <property type="match status" value="1"/>
</dbReference>
<dbReference type="AlphaFoldDB" id="A0A917F630"/>
<evidence type="ECO:0000256" key="1">
    <source>
        <dbReference type="ARBA" id="ARBA00022723"/>
    </source>
</evidence>
<reference evidence="4" key="1">
    <citation type="journal article" date="2014" name="Int. J. Syst. Evol. Microbiol.">
        <title>Complete genome sequence of Corynebacterium casei LMG S-19264T (=DSM 44701T), isolated from a smear-ripened cheese.</title>
        <authorList>
            <consortium name="US DOE Joint Genome Institute (JGI-PGF)"/>
            <person name="Walter F."/>
            <person name="Albersmeier A."/>
            <person name="Kalinowski J."/>
            <person name="Ruckert C."/>
        </authorList>
    </citation>
    <scope>NUCLEOTIDE SEQUENCE</scope>
    <source>
        <strain evidence="4">CGMCC 1.15254</strain>
    </source>
</reference>
<dbReference type="GO" id="GO:0051537">
    <property type="term" value="F:2 iron, 2 sulfur cluster binding"/>
    <property type="evidence" value="ECO:0007669"/>
    <property type="project" value="UniProtKB-ARBA"/>
</dbReference>
<dbReference type="PANTHER" id="PTHR43011">
    <property type="entry name" value="IRON-SULFUR CLUSTER ASSEMBLY 2 HOMOLOG, MITOCHONDRIAL"/>
    <property type="match status" value="1"/>
</dbReference>
<dbReference type="SUPFAM" id="SSF89360">
    <property type="entry name" value="HesB-like domain"/>
    <property type="match status" value="1"/>
</dbReference>
<reference evidence="4" key="2">
    <citation type="submission" date="2020-09" db="EMBL/GenBank/DDBJ databases">
        <authorList>
            <person name="Sun Q."/>
            <person name="Zhou Y."/>
        </authorList>
    </citation>
    <scope>NUCLEOTIDE SEQUENCE</scope>
    <source>
        <strain evidence="4">CGMCC 1.15254</strain>
    </source>
</reference>
<evidence type="ECO:0000256" key="2">
    <source>
        <dbReference type="ARBA" id="ARBA00023004"/>
    </source>
</evidence>
<dbReference type="Proteomes" id="UP000632498">
    <property type="component" value="Unassembled WGS sequence"/>
</dbReference>
<dbReference type="NCBIfam" id="TIGR00049">
    <property type="entry name" value="iron-sulfur cluster assembly accessory protein"/>
    <property type="match status" value="1"/>
</dbReference>
<dbReference type="GO" id="GO:0016226">
    <property type="term" value="P:iron-sulfur cluster assembly"/>
    <property type="evidence" value="ECO:0007669"/>
    <property type="project" value="InterPro"/>
</dbReference>
<sequence>MTAQVGLTQSANEQVKKLIAQEGNPDLKLRIMITSGGCSGFSYNFSLDDQVKADDQVFSFDDVDVLVDEASLPFVEGAQLDYVTDLMGSSFQMTNPNATSECGCGSSFSV</sequence>
<dbReference type="InterPro" id="IPR016092">
    <property type="entry name" value="ATAP"/>
</dbReference>